<reference evidence="2" key="2">
    <citation type="submission" date="2011-03" db="EMBL/GenBank/DDBJ databases">
        <title>The complete genome of Desulfobacca acetoxidans DSM 11109.</title>
        <authorList>
            <consortium name="US DOE Joint Genome Institute (JGI-PGF)"/>
            <person name="Lucas S."/>
            <person name="Copeland A."/>
            <person name="Lapidus A."/>
            <person name="Bruce D."/>
            <person name="Goodwin L."/>
            <person name="Pitluck S."/>
            <person name="Peters L."/>
            <person name="Kyrpides N."/>
            <person name="Mavromatis K."/>
            <person name="Ivanova N."/>
            <person name="Ovchinnikova G."/>
            <person name="Teshima H."/>
            <person name="Detter J.C."/>
            <person name="Han C."/>
            <person name="Land M."/>
            <person name="Hauser L."/>
            <person name="Markowitz V."/>
            <person name="Cheng J.-F."/>
            <person name="Hugenholtz P."/>
            <person name="Woyke T."/>
            <person name="Wu D."/>
            <person name="Spring S."/>
            <person name="Schueler E."/>
            <person name="Brambilla E."/>
            <person name="Klenk H.-P."/>
            <person name="Eisen J.A."/>
        </authorList>
    </citation>
    <scope>NUCLEOTIDE SEQUENCE [LARGE SCALE GENOMIC DNA]</scope>
    <source>
        <strain evidence="2">ATCC 700848 / DSM 11109 / ASRB2</strain>
    </source>
</reference>
<accession>F2NHL6</accession>
<protein>
    <submittedName>
        <fullName evidence="1">Uncharacterized protein</fullName>
    </submittedName>
</protein>
<dbReference type="EMBL" id="CP002629">
    <property type="protein sequence ID" value="AEB09203.1"/>
    <property type="molecule type" value="Genomic_DNA"/>
</dbReference>
<proteinExistence type="predicted"/>
<dbReference type="Proteomes" id="UP000000483">
    <property type="component" value="Chromosome"/>
</dbReference>
<dbReference type="eggNOG" id="ENOG5033701">
    <property type="taxonomic scope" value="Bacteria"/>
</dbReference>
<dbReference type="STRING" id="880072.Desac_1346"/>
<keyword evidence="2" id="KW-1185">Reference proteome</keyword>
<gene>
    <name evidence="1" type="ordered locus">Desac_1346</name>
</gene>
<dbReference type="KEGG" id="dao:Desac_1346"/>
<organism evidence="1 2">
    <name type="scientific">Desulfobacca acetoxidans (strain ATCC 700848 / DSM 11109 / ASRB2)</name>
    <dbReference type="NCBI Taxonomy" id="880072"/>
    <lineage>
        <taxon>Bacteria</taxon>
        <taxon>Pseudomonadati</taxon>
        <taxon>Thermodesulfobacteriota</taxon>
        <taxon>Desulfobaccia</taxon>
        <taxon>Desulfobaccales</taxon>
        <taxon>Desulfobaccaceae</taxon>
        <taxon>Desulfobacca</taxon>
    </lineage>
</organism>
<evidence type="ECO:0000313" key="1">
    <source>
        <dbReference type="EMBL" id="AEB09203.1"/>
    </source>
</evidence>
<dbReference type="AlphaFoldDB" id="F2NHL6"/>
<dbReference type="HOGENOM" id="CLU_2205855_0_0_7"/>
<name>F2NHL6_DESAR</name>
<evidence type="ECO:0000313" key="2">
    <source>
        <dbReference type="Proteomes" id="UP000000483"/>
    </source>
</evidence>
<dbReference type="RefSeq" id="WP_013706315.1">
    <property type="nucleotide sequence ID" value="NC_015388.1"/>
</dbReference>
<dbReference type="OrthoDB" id="5519736at2"/>
<reference evidence="1 2" key="1">
    <citation type="journal article" date="2011" name="Stand. Genomic Sci.">
        <title>Complete genome sequence of the acetate-degrading sulfate reducer Desulfobacca acetoxidans type strain (ASRB2).</title>
        <authorList>
            <person name="Goker M."/>
            <person name="Teshima H."/>
            <person name="Lapidus A."/>
            <person name="Nolan M."/>
            <person name="Lucas S."/>
            <person name="Hammon N."/>
            <person name="Deshpande S."/>
            <person name="Cheng J.F."/>
            <person name="Tapia R."/>
            <person name="Han C."/>
            <person name="Goodwin L."/>
            <person name="Pitluck S."/>
            <person name="Huntemann M."/>
            <person name="Liolios K."/>
            <person name="Ivanova N."/>
            <person name="Pagani I."/>
            <person name="Mavromatis K."/>
            <person name="Ovchinikova G."/>
            <person name="Pati A."/>
            <person name="Chen A."/>
            <person name="Palaniappan K."/>
            <person name="Land M."/>
            <person name="Hauser L."/>
            <person name="Brambilla E.M."/>
            <person name="Rohde M."/>
            <person name="Spring S."/>
            <person name="Detter J.C."/>
            <person name="Woyke T."/>
            <person name="Bristow J."/>
            <person name="Eisen J.A."/>
            <person name="Markowitz V."/>
            <person name="Hugenholtz P."/>
            <person name="Kyrpides N.C."/>
            <person name="Klenk H.P."/>
        </authorList>
    </citation>
    <scope>NUCLEOTIDE SEQUENCE [LARGE SCALE GENOMIC DNA]</scope>
    <source>
        <strain evidence="2">ATCC 700848 / DSM 11109 / ASRB2</strain>
    </source>
</reference>
<sequence>MKKTVWIAYDLGVKGDYEGLYSWLDNHGANECGHNIAVLEYDVKQNLIEELQKDIIENVTLSKQDRIYLIWREGGKIKGKFIVGKRKAAPWFGYGAQEPQIDEEVEQHG</sequence>